<organism evidence="1 2">
    <name type="scientific">Carnobacterium iners</name>
    <dbReference type="NCBI Taxonomy" id="1073423"/>
    <lineage>
        <taxon>Bacteria</taxon>
        <taxon>Bacillati</taxon>
        <taxon>Bacillota</taxon>
        <taxon>Bacilli</taxon>
        <taxon>Lactobacillales</taxon>
        <taxon>Carnobacteriaceae</taxon>
        <taxon>Carnobacterium</taxon>
    </lineage>
</organism>
<dbReference type="GO" id="GO:0006808">
    <property type="term" value="P:regulation of nitrogen utilization"/>
    <property type="evidence" value="ECO:0007669"/>
    <property type="project" value="InterPro"/>
</dbReference>
<dbReference type="AlphaFoldDB" id="A0A1X7N806"/>
<dbReference type="SUPFAM" id="SSF54913">
    <property type="entry name" value="GlnB-like"/>
    <property type="match status" value="2"/>
</dbReference>
<dbReference type="Pfam" id="PF00543">
    <property type="entry name" value="P-II"/>
    <property type="match status" value="1"/>
</dbReference>
<sequence>MELKNNVILGMDYEIMCVIVTVGKGSKVLKIGKQNGISGGTIFYGQGTINNNLLKLLGLDDVRKEIVILAADREVVKGALENFTKLLHLDKRNQGIVFTVPIANLLGNKNCVYSQNAISRKVDQVMYQAIFTIVDSGEAEDVIAAAVAAGSQGGTVISGRGAGSHESSKLFSMDIEPEKEIVLILTESQTTDAIVASISHAMEIEKPGNGVLFTLDVNNTRGLF</sequence>
<dbReference type="PROSITE" id="PS51343">
    <property type="entry name" value="PII_GLNB_DOM"/>
    <property type="match status" value="1"/>
</dbReference>
<gene>
    <name evidence="1" type="ORF">SAMN04488700_1541</name>
</gene>
<dbReference type="GO" id="GO:0030234">
    <property type="term" value="F:enzyme regulator activity"/>
    <property type="evidence" value="ECO:0007669"/>
    <property type="project" value="InterPro"/>
</dbReference>
<dbReference type="SMART" id="SM00938">
    <property type="entry name" value="P-II"/>
    <property type="match status" value="1"/>
</dbReference>
<reference evidence="1 2" key="1">
    <citation type="submission" date="2017-04" db="EMBL/GenBank/DDBJ databases">
        <authorList>
            <person name="Afonso C.L."/>
            <person name="Miller P.J."/>
            <person name="Scott M.A."/>
            <person name="Spackman E."/>
            <person name="Goraichik I."/>
            <person name="Dimitrov K.M."/>
            <person name="Suarez D.L."/>
            <person name="Swayne D.E."/>
        </authorList>
    </citation>
    <scope>NUCLEOTIDE SEQUENCE [LARGE SCALE GENOMIC DNA]</scope>
    <source>
        <strain evidence="1 2">LMG26642</strain>
    </source>
</reference>
<evidence type="ECO:0000313" key="1">
    <source>
        <dbReference type="EMBL" id="SMH33642.1"/>
    </source>
</evidence>
<keyword evidence="2" id="KW-1185">Reference proteome</keyword>
<dbReference type="EMBL" id="FXBJ01000002">
    <property type="protein sequence ID" value="SMH33642.1"/>
    <property type="molecule type" value="Genomic_DNA"/>
</dbReference>
<dbReference type="STRING" id="1073423.SAMN04488700_1541"/>
<evidence type="ECO:0000313" key="2">
    <source>
        <dbReference type="Proteomes" id="UP000193435"/>
    </source>
</evidence>
<name>A0A1X7N806_9LACT</name>
<dbReference type="OrthoDB" id="9803021at2"/>
<dbReference type="Gene3D" id="3.30.70.120">
    <property type="match status" value="2"/>
</dbReference>
<dbReference type="Proteomes" id="UP000193435">
    <property type="component" value="Unassembled WGS sequence"/>
</dbReference>
<accession>A0A1X7N806</accession>
<dbReference type="InterPro" id="IPR002187">
    <property type="entry name" value="N-reg_PII"/>
</dbReference>
<dbReference type="RefSeq" id="WP_085559682.1">
    <property type="nucleotide sequence ID" value="NZ_FOAH01000038.1"/>
</dbReference>
<protein>
    <submittedName>
        <fullName evidence="1">Nitrogen regulatory protein P-II family</fullName>
    </submittedName>
</protein>
<dbReference type="InterPro" id="IPR011322">
    <property type="entry name" value="N-reg_PII-like_a/b"/>
</dbReference>
<proteinExistence type="predicted"/>
<dbReference type="InterPro" id="IPR015867">
    <property type="entry name" value="N-reg_PII/ATP_PRibTrfase_C"/>
</dbReference>